<dbReference type="KEGG" id="tad:TRIADDRAFT_25019"/>
<dbReference type="Gene3D" id="3.30.30.30">
    <property type="match status" value="1"/>
</dbReference>
<dbReference type="CTD" id="6753597"/>
<feature type="compositionally biased region" description="Basic and acidic residues" evidence="4">
    <location>
        <begin position="512"/>
        <end position="542"/>
    </location>
</feature>
<dbReference type="Gene3D" id="2.60.34.10">
    <property type="entry name" value="Substrate Binding Domain Of DNAk, Chain A, domain 1"/>
    <property type="match status" value="1"/>
</dbReference>
<reference evidence="5 6" key="1">
    <citation type="journal article" date="2008" name="Nature">
        <title>The Trichoplax genome and the nature of placozoans.</title>
        <authorList>
            <person name="Srivastava M."/>
            <person name="Begovic E."/>
            <person name="Chapman J."/>
            <person name="Putnam N.H."/>
            <person name="Hellsten U."/>
            <person name="Kawashima T."/>
            <person name="Kuo A."/>
            <person name="Mitros T."/>
            <person name="Salamov A."/>
            <person name="Carpenter M.L."/>
            <person name="Signorovitch A.Y."/>
            <person name="Moreno M.A."/>
            <person name="Kamm K."/>
            <person name="Grimwood J."/>
            <person name="Schmutz J."/>
            <person name="Shapiro H."/>
            <person name="Grigoriev I.V."/>
            <person name="Buss L.W."/>
            <person name="Schierwater B."/>
            <person name="Dellaporta S.L."/>
            <person name="Rokhsar D.S."/>
        </authorList>
    </citation>
    <scope>NUCLEOTIDE SEQUENCE [LARGE SCALE GENOMIC DNA]</scope>
    <source>
        <strain evidence="5 6">Grell-BS-1999</strain>
    </source>
</reference>
<gene>
    <name evidence="5" type="ORF">TRIADDRAFT_25019</name>
</gene>
<keyword evidence="2" id="KW-0547">Nucleotide-binding</keyword>
<dbReference type="SUPFAM" id="SSF53067">
    <property type="entry name" value="Actin-like ATPase domain"/>
    <property type="match status" value="2"/>
</dbReference>
<accession>B3RXU7</accession>
<dbReference type="InterPro" id="IPR013126">
    <property type="entry name" value="Hsp_70_fam"/>
</dbReference>
<dbReference type="GO" id="GO:0000774">
    <property type="term" value="F:adenyl-nucleotide exchange factor activity"/>
    <property type="evidence" value="ECO:0000318"/>
    <property type="project" value="GO_Central"/>
</dbReference>
<dbReference type="GO" id="GO:0005829">
    <property type="term" value="C:cytosol"/>
    <property type="evidence" value="ECO:0000318"/>
    <property type="project" value="GO_Central"/>
</dbReference>
<evidence type="ECO:0000256" key="4">
    <source>
        <dbReference type="SAM" id="MobiDB-lite"/>
    </source>
</evidence>
<dbReference type="SUPFAM" id="SSF100920">
    <property type="entry name" value="Heat shock protein 70kD (HSP70), peptide-binding domain"/>
    <property type="match status" value="1"/>
</dbReference>
<dbReference type="SUPFAM" id="SSF100934">
    <property type="entry name" value="Heat shock protein 70kD (HSP70), C-terminal subdomain"/>
    <property type="match status" value="1"/>
</dbReference>
<dbReference type="RefSeq" id="XP_002112807.1">
    <property type="nucleotide sequence ID" value="XM_002112771.1"/>
</dbReference>
<sequence>MSVVGFDLGSQSCYVAVATGGVIETVTNEYSDRSTGSYVSFGQRLRCAGTSAKNQAITNLKNTTFGFKRLLGLSYDHPLAQTEMSNLINEFVKTDNNEIGYKVRYLDEEHIFTPLELIVAMLTKLKNVAETALQSKVTDCVISIPIYFADSQRRQVLDAARIAGLNCLRLLNDTTAAALAYGFYKSDLPNADSETAKNVAFVDMGYTGFQVSICALKKESVKILSSVADHTLGGREIDYRLLQHFIEVFKVKYRLDINEKPKAKLRLLSECEKLKKLMSANTTEIPMNIECLMNDRDVSGRMKRADMEELCQDLFDKIPVALNKALANAKITAQEIASIEIVGGSTRIPAVKQALQTFFGQEISTTLNQDEAVAKGCALQCAILSPKVRRRQFAIADKAMYDVHFIWGNSNPFQLVAGDALFPCLKSITLPKAVKGDFPLNTFYQYPEEIINNQINITRNQVHVPDAETDSPSVKIRFRLDDHRILSLEEITLEEKLPAPAAETEAEASTGKAKEETPDQSEKMECDDAKKTDDKQGKESKSKPKHVKKSTKVPFEHGLTFSMSNTALERAIEKELEIQENERKEKLRADARNSVEEYVYDMRGKIYEQLSEFISEEDREAFSRKLDDAENWLYEDGEDAEKSAYTNKLEELKKLGNPILLRYRESQTIDAAMQDLLRITMRTRKEINRFDNKEEIYSHLDPKEVDKLREEAASVQQWADKQIGALRQKKKYDNPTVLTKEVEEKAKGLSKLATSVLDKKKPSPPKDKEPEKAKGQNDTQKRTEDKSNAEEPEAMDVESPAGDNTAKTNENVDCQS</sequence>
<feature type="region of interest" description="Disordered" evidence="4">
    <location>
        <begin position="496"/>
        <end position="551"/>
    </location>
</feature>
<dbReference type="PANTHER" id="PTHR45639">
    <property type="entry name" value="HSC70CB, ISOFORM G-RELATED"/>
    <property type="match status" value="1"/>
</dbReference>
<dbReference type="FunFam" id="1.20.1270.10:FF:000002">
    <property type="entry name" value="Heat shock 70 kDa protein 4"/>
    <property type="match status" value="1"/>
</dbReference>
<dbReference type="Proteomes" id="UP000009022">
    <property type="component" value="Unassembled WGS sequence"/>
</dbReference>
<dbReference type="FunFam" id="3.90.640.10:FF:000004">
    <property type="entry name" value="Heat shock 70 kDa protein 4"/>
    <property type="match status" value="1"/>
</dbReference>
<dbReference type="InParanoid" id="B3RXU7"/>
<feature type="region of interest" description="Disordered" evidence="4">
    <location>
        <begin position="744"/>
        <end position="816"/>
    </location>
</feature>
<dbReference type="Pfam" id="PF00012">
    <property type="entry name" value="HSP70"/>
    <property type="match status" value="1"/>
</dbReference>
<dbReference type="OMA" id="WEQSPEI"/>
<dbReference type="GO" id="GO:0005524">
    <property type="term" value="F:ATP binding"/>
    <property type="evidence" value="ECO:0007669"/>
    <property type="project" value="UniProtKB-KW"/>
</dbReference>
<keyword evidence="6" id="KW-1185">Reference proteome</keyword>
<dbReference type="InterPro" id="IPR029047">
    <property type="entry name" value="HSP70_peptide-bd_sf"/>
</dbReference>
<feature type="compositionally biased region" description="Low complexity" evidence="4">
    <location>
        <begin position="498"/>
        <end position="511"/>
    </location>
</feature>
<evidence type="ECO:0000256" key="3">
    <source>
        <dbReference type="ARBA" id="ARBA00022840"/>
    </source>
</evidence>
<name>B3RXU7_TRIAD</name>
<dbReference type="InterPro" id="IPR018181">
    <property type="entry name" value="Heat_shock_70_CS"/>
</dbReference>
<dbReference type="CDD" id="cd10228">
    <property type="entry name" value="ASKHA_NBD_HSP70_HSPA4_like"/>
    <property type="match status" value="1"/>
</dbReference>
<dbReference type="GeneID" id="6753597"/>
<evidence type="ECO:0000313" key="5">
    <source>
        <dbReference type="EMBL" id="EDV24917.1"/>
    </source>
</evidence>
<dbReference type="AlphaFoldDB" id="B3RXU7"/>
<dbReference type="PRINTS" id="PR00301">
    <property type="entry name" value="HEATSHOCK70"/>
</dbReference>
<dbReference type="PANTHER" id="PTHR45639:SF4">
    <property type="entry name" value="HSC70CB, ISOFORM G"/>
    <property type="match status" value="1"/>
</dbReference>
<dbReference type="GO" id="GO:0006457">
    <property type="term" value="P:protein folding"/>
    <property type="evidence" value="ECO:0000318"/>
    <property type="project" value="GO_Central"/>
</dbReference>
<dbReference type="PROSITE" id="PS01036">
    <property type="entry name" value="HSP70_3"/>
    <property type="match status" value="1"/>
</dbReference>
<dbReference type="GO" id="GO:0140662">
    <property type="term" value="F:ATP-dependent protein folding chaperone"/>
    <property type="evidence" value="ECO:0007669"/>
    <property type="project" value="InterPro"/>
</dbReference>
<evidence type="ECO:0000256" key="1">
    <source>
        <dbReference type="ARBA" id="ARBA00007381"/>
    </source>
</evidence>
<dbReference type="FunFam" id="3.30.420.40:FF:000495">
    <property type="entry name" value="Heat shock protein 4b"/>
    <property type="match status" value="1"/>
</dbReference>
<evidence type="ECO:0000256" key="2">
    <source>
        <dbReference type="ARBA" id="ARBA00022741"/>
    </source>
</evidence>
<dbReference type="OrthoDB" id="434160at2759"/>
<dbReference type="Gene3D" id="3.30.420.40">
    <property type="match status" value="2"/>
</dbReference>
<feature type="compositionally biased region" description="Basic and acidic residues" evidence="4">
    <location>
        <begin position="757"/>
        <end position="789"/>
    </location>
</feature>
<feature type="compositionally biased region" description="Polar residues" evidence="4">
    <location>
        <begin position="805"/>
        <end position="816"/>
    </location>
</feature>
<dbReference type="FunCoup" id="B3RXU7">
    <property type="interactions" value="2635"/>
</dbReference>
<comment type="similarity">
    <text evidence="1">Belongs to the heat shock protein 70 family.</text>
</comment>
<dbReference type="STRING" id="10228.B3RXU7"/>
<evidence type="ECO:0000313" key="6">
    <source>
        <dbReference type="Proteomes" id="UP000009022"/>
    </source>
</evidence>
<protein>
    <submittedName>
        <fullName evidence="5">Uncharacterized protein</fullName>
    </submittedName>
</protein>
<dbReference type="FunFam" id="3.30.30.30:FF:000002">
    <property type="entry name" value="Heat shock 70 kDa protein 4"/>
    <property type="match status" value="1"/>
</dbReference>
<proteinExistence type="inferred from homology"/>
<dbReference type="InterPro" id="IPR043129">
    <property type="entry name" value="ATPase_NBD"/>
</dbReference>
<dbReference type="HOGENOM" id="CLU_005965_5_1_1"/>
<keyword evidence="3" id="KW-0067">ATP-binding</keyword>
<dbReference type="FunFam" id="3.30.420.40:FF:000171">
    <property type="entry name" value="Heat shock 70 kDa protein 4"/>
    <property type="match status" value="1"/>
</dbReference>
<dbReference type="eggNOG" id="KOG0103">
    <property type="taxonomic scope" value="Eukaryota"/>
</dbReference>
<dbReference type="EMBL" id="DS985245">
    <property type="protein sequence ID" value="EDV24917.1"/>
    <property type="molecule type" value="Genomic_DNA"/>
</dbReference>
<dbReference type="Gene3D" id="1.20.1270.10">
    <property type="match status" value="1"/>
</dbReference>
<dbReference type="PhylomeDB" id="B3RXU7"/>
<dbReference type="InterPro" id="IPR029048">
    <property type="entry name" value="HSP70_C_sf"/>
</dbReference>
<organism evidence="5 6">
    <name type="scientific">Trichoplax adhaerens</name>
    <name type="common">Trichoplax reptans</name>
    <dbReference type="NCBI Taxonomy" id="10228"/>
    <lineage>
        <taxon>Eukaryota</taxon>
        <taxon>Metazoa</taxon>
        <taxon>Placozoa</taxon>
        <taxon>Uniplacotomia</taxon>
        <taxon>Trichoplacea</taxon>
        <taxon>Trichoplacidae</taxon>
        <taxon>Trichoplax</taxon>
    </lineage>
</organism>
<dbReference type="Gene3D" id="3.90.640.10">
    <property type="entry name" value="Actin, Chain A, domain 4"/>
    <property type="match status" value="1"/>
</dbReference>
<dbReference type="GO" id="GO:0005634">
    <property type="term" value="C:nucleus"/>
    <property type="evidence" value="ECO:0000318"/>
    <property type="project" value="GO_Central"/>
</dbReference>